<keyword evidence="6" id="KW-0687">Ribonucleoprotein</keyword>
<dbReference type="GO" id="GO:0005763">
    <property type="term" value="C:mitochondrial small ribosomal subunit"/>
    <property type="evidence" value="ECO:0007669"/>
    <property type="project" value="TreeGrafter"/>
</dbReference>
<comment type="subcellular location">
    <subcellularLocation>
        <location evidence="1">Mitochondrion</location>
    </subcellularLocation>
</comment>
<evidence type="ECO:0000313" key="11">
    <source>
        <dbReference type="Proteomes" id="UP000189274"/>
    </source>
</evidence>
<dbReference type="EMBL" id="NHMM01000001">
    <property type="protein sequence ID" value="OUT23828.1"/>
    <property type="molecule type" value="Genomic_DNA"/>
</dbReference>
<dbReference type="EMBL" id="MQVM01000006">
    <property type="protein sequence ID" value="ONH75451.1"/>
    <property type="molecule type" value="Genomic_DNA"/>
</dbReference>
<gene>
    <name evidence="9" type="ORF">BOH78_1579</name>
    <name evidence="8" type="ORF">C5L36_0C01930</name>
    <name evidence="10" type="ORF">CAS74_000199</name>
</gene>
<organism evidence="9 11">
    <name type="scientific">Pichia kudriavzevii</name>
    <name type="common">Yeast</name>
    <name type="synonym">Issatchenkia orientalis</name>
    <dbReference type="NCBI Taxonomy" id="4909"/>
    <lineage>
        <taxon>Eukaryota</taxon>
        <taxon>Fungi</taxon>
        <taxon>Dikarya</taxon>
        <taxon>Ascomycota</taxon>
        <taxon>Saccharomycotina</taxon>
        <taxon>Pichiomycetes</taxon>
        <taxon>Pichiales</taxon>
        <taxon>Pichiaceae</taxon>
        <taxon>Pichia</taxon>
    </lineage>
</organism>
<dbReference type="PANTHER" id="PTHR12810">
    <property type="entry name" value="MITOCHONDRIAL 28S RIBOSOMAL PROTEIN S29"/>
    <property type="match status" value="1"/>
</dbReference>
<evidence type="ECO:0000256" key="5">
    <source>
        <dbReference type="ARBA" id="ARBA00023128"/>
    </source>
</evidence>
<dbReference type="EMBL" id="CP028775">
    <property type="protein sequence ID" value="AWU76248.1"/>
    <property type="molecule type" value="Genomic_DNA"/>
</dbReference>
<dbReference type="Pfam" id="PF10236">
    <property type="entry name" value="DAP3"/>
    <property type="match status" value="1"/>
</dbReference>
<evidence type="ECO:0000256" key="6">
    <source>
        <dbReference type="ARBA" id="ARBA00023274"/>
    </source>
</evidence>
<accession>A0A1V2LPE1</accession>
<evidence type="ECO:0000313" key="12">
    <source>
        <dbReference type="Proteomes" id="UP000195871"/>
    </source>
</evidence>
<protein>
    <recommendedName>
        <fullName evidence="7">Small ribosomal subunit protein mS29</fullName>
    </recommendedName>
</protein>
<proteinExistence type="inferred from homology"/>
<evidence type="ECO:0000256" key="4">
    <source>
        <dbReference type="ARBA" id="ARBA00022980"/>
    </source>
</evidence>
<reference evidence="9" key="2">
    <citation type="submission" date="2017-01" db="EMBL/GenBank/DDBJ databases">
        <authorList>
            <person name="Mah S.A."/>
            <person name="Swanson W.J."/>
            <person name="Moy G.W."/>
            <person name="Vacquier V.D."/>
        </authorList>
    </citation>
    <scope>NUCLEOTIDE SEQUENCE [LARGE SCALE GENOMIC DNA]</scope>
    <source>
        <strain evidence="9">129</strain>
    </source>
</reference>
<dbReference type="OrthoDB" id="274828at2759"/>
<evidence type="ECO:0000313" key="13">
    <source>
        <dbReference type="Proteomes" id="UP000249293"/>
    </source>
</evidence>
<dbReference type="STRING" id="4909.A0A1V2LPE1"/>
<evidence type="ECO:0000256" key="2">
    <source>
        <dbReference type="ARBA" id="ARBA00009863"/>
    </source>
</evidence>
<evidence type="ECO:0000256" key="1">
    <source>
        <dbReference type="ARBA" id="ARBA00004173"/>
    </source>
</evidence>
<dbReference type="PANTHER" id="PTHR12810:SF0">
    <property type="entry name" value="SMALL RIBOSOMAL SUBUNIT PROTEIN MS29"/>
    <property type="match status" value="1"/>
</dbReference>
<evidence type="ECO:0000313" key="9">
    <source>
        <dbReference type="EMBL" id="ONH75451.1"/>
    </source>
</evidence>
<reference evidence="11" key="1">
    <citation type="journal article" date="2017" name="Genome Announc.">
        <title>Genome sequences of Cyberlindnera fabianii 65, Pichia kudriavzevii 129, and Saccharomyces cerevisiae 131 isolated from fermented masau fruits in Zimbabwe.</title>
        <authorList>
            <person name="van Rijswijck I.M.H."/>
            <person name="Derks M.F.L."/>
            <person name="Abee T."/>
            <person name="de Ridder D."/>
            <person name="Smid E.J."/>
        </authorList>
    </citation>
    <scope>NUCLEOTIDE SEQUENCE [LARGE SCALE GENOMIC DNA]</scope>
    <source>
        <strain evidence="11">129</strain>
    </source>
</reference>
<evidence type="ECO:0000313" key="10">
    <source>
        <dbReference type="EMBL" id="OUT23828.1"/>
    </source>
</evidence>
<evidence type="ECO:0000256" key="7">
    <source>
        <dbReference type="ARBA" id="ARBA00035140"/>
    </source>
</evidence>
<name>A0A1V2LPE1_PICKU</name>
<keyword evidence="4" id="KW-0689">Ribosomal protein</keyword>
<dbReference type="AlphaFoldDB" id="A0A1V2LPE1"/>
<dbReference type="Proteomes" id="UP000189274">
    <property type="component" value="Unassembled WGS sequence"/>
</dbReference>
<dbReference type="Proteomes" id="UP000195871">
    <property type="component" value="Unassembled WGS sequence"/>
</dbReference>
<reference evidence="8 13" key="4">
    <citation type="submission" date="2018-06" db="EMBL/GenBank/DDBJ databases">
        <title>Population genomics shows no distinction between pathogenic Candida krusei and environmental Pichia kudriavzevii: One species, four names.</title>
        <authorList>
            <person name="Douglass A.P."/>
            <person name="Offei B."/>
            <person name="Braun-Galleani S."/>
            <person name="Coughlan A.Y."/>
            <person name="Martos A."/>
            <person name="Ortiz-Merino R.A."/>
            <person name="Byrne K.P."/>
            <person name="Wolfe K.H."/>
        </authorList>
    </citation>
    <scope>NUCLEOTIDE SEQUENCE [LARGE SCALE GENOMIC DNA]</scope>
    <source>
        <strain evidence="8 13">CBS573</strain>
    </source>
</reference>
<keyword evidence="3" id="KW-0809">Transit peptide</keyword>
<keyword evidence="5" id="KW-0496">Mitochondrion</keyword>
<dbReference type="InterPro" id="IPR019368">
    <property type="entry name" value="Ribosomal_mS29"/>
</dbReference>
<comment type="similarity">
    <text evidence="2">Belongs to the mitochondrion-specific ribosomal protein mS29 family.</text>
</comment>
<evidence type="ECO:0000256" key="3">
    <source>
        <dbReference type="ARBA" id="ARBA00022946"/>
    </source>
</evidence>
<dbReference type="GO" id="GO:0003735">
    <property type="term" value="F:structural constituent of ribosome"/>
    <property type="evidence" value="ECO:0007669"/>
    <property type="project" value="TreeGrafter"/>
</dbReference>
<sequence>MLAFKSFSQTRGLTTTSASLAAAVTRKSFNKKSSYDKSKNKKGSGNDKSFQNSLLSKNYKKAAGKFDKLLIKQLLTFEPKNKDLIHNSIVQYPRTSIAKLHIAGSFKQHQYNELYSQPVTLFRSREDSKLLEIIAKNESSLSNRYIVNGASGIGKSTILAHFQSFALSKNKKGNKKFENNSILFPISNAESLVDGSNDYKLNPETKKYDQPMYTKEFLKKFRNLNEYALSQIPLSKEITPITSTYKTSVHKIQGTLLDFVNYVLKASATEANTTFAFTTILDELSMQEKLPVYMTIDNFSAFIQHGMTKYRDVENRRIYFQNFTVADSLLKFVSGEKVFKNGAVMVATHGNHRLHNNVTFDIITGDKLIEDYAYEKFRNLDYQLANRLLQNNGLNKFEISEFSLEECKSLVKHLFKFNLIHNEYDLENQLLTKSEDEVFDKIAAQKYILSGNGNPKLLMDSCILQYV</sequence>
<dbReference type="VEuPathDB" id="FungiDB:C5L36_0C01930"/>
<evidence type="ECO:0000313" key="8">
    <source>
        <dbReference type="EMBL" id="AWU76248.1"/>
    </source>
</evidence>
<keyword evidence="13" id="KW-1185">Reference proteome</keyword>
<reference evidence="10 12" key="3">
    <citation type="submission" date="2017-05" db="EMBL/GenBank/DDBJ databases">
        <title>The Genome Sequence of Candida krusei Ckrusei653.</title>
        <authorList>
            <person name="Cuomo C."/>
            <person name="Forche A."/>
            <person name="Young S."/>
            <person name="Abouelleil A."/>
            <person name="Cao P."/>
            <person name="Chapman S."/>
            <person name="Cusick C."/>
            <person name="Shea T."/>
            <person name="Nusbaum C."/>
            <person name="Birren B."/>
        </authorList>
    </citation>
    <scope>NUCLEOTIDE SEQUENCE [LARGE SCALE GENOMIC DNA]</scope>
    <source>
        <strain evidence="10 12">Ckrusei653</strain>
    </source>
</reference>
<dbReference type="Proteomes" id="UP000249293">
    <property type="component" value="Chromosome 3"/>
</dbReference>